<protein>
    <submittedName>
        <fullName evidence="1">Uncharacterized protein</fullName>
    </submittedName>
</protein>
<keyword evidence="2" id="KW-1185">Reference proteome</keyword>
<dbReference type="Proteomes" id="UP001420932">
    <property type="component" value="Unassembled WGS sequence"/>
</dbReference>
<proteinExistence type="predicted"/>
<evidence type="ECO:0000313" key="1">
    <source>
        <dbReference type="EMBL" id="KAK9151108.1"/>
    </source>
</evidence>
<dbReference type="AlphaFoldDB" id="A0AAP0KEG8"/>
<gene>
    <name evidence="1" type="ORF">Syun_009417</name>
</gene>
<name>A0AAP0KEG8_9MAGN</name>
<organism evidence="1 2">
    <name type="scientific">Stephania yunnanensis</name>
    <dbReference type="NCBI Taxonomy" id="152371"/>
    <lineage>
        <taxon>Eukaryota</taxon>
        <taxon>Viridiplantae</taxon>
        <taxon>Streptophyta</taxon>
        <taxon>Embryophyta</taxon>
        <taxon>Tracheophyta</taxon>
        <taxon>Spermatophyta</taxon>
        <taxon>Magnoliopsida</taxon>
        <taxon>Ranunculales</taxon>
        <taxon>Menispermaceae</taxon>
        <taxon>Menispermoideae</taxon>
        <taxon>Cissampelideae</taxon>
        <taxon>Stephania</taxon>
    </lineage>
</organism>
<reference evidence="1 2" key="1">
    <citation type="submission" date="2024-01" db="EMBL/GenBank/DDBJ databases">
        <title>Genome assemblies of Stephania.</title>
        <authorList>
            <person name="Yang L."/>
        </authorList>
    </citation>
    <scope>NUCLEOTIDE SEQUENCE [LARGE SCALE GENOMIC DNA]</scope>
    <source>
        <strain evidence="1">YNDBR</strain>
        <tissue evidence="1">Leaf</tissue>
    </source>
</reference>
<comment type="caution">
    <text evidence="1">The sequence shown here is derived from an EMBL/GenBank/DDBJ whole genome shotgun (WGS) entry which is preliminary data.</text>
</comment>
<evidence type="ECO:0000313" key="2">
    <source>
        <dbReference type="Proteomes" id="UP001420932"/>
    </source>
</evidence>
<accession>A0AAP0KEG8</accession>
<dbReference type="EMBL" id="JBBNAF010000004">
    <property type="protein sequence ID" value="KAK9151108.1"/>
    <property type="molecule type" value="Genomic_DNA"/>
</dbReference>
<sequence length="141" mass="16369">MEELSQTHENLINENVVYLQVMKPMKGRVYELGLQEHIGASSSHGLAYRSYDNDLVVRGFERVHEALLQEIRERWEENEESQDVYAIMKALVYDHFGSPSTKPPPQPSTIFFSFHLDNLRVDAYVVDIQHLMRNTSTMASR</sequence>